<evidence type="ECO:0000256" key="1">
    <source>
        <dbReference type="SAM" id="MobiDB-lite"/>
    </source>
</evidence>
<keyword evidence="2" id="KW-0732">Signal</keyword>
<keyword evidence="4" id="KW-1185">Reference proteome</keyword>
<dbReference type="OrthoDB" id="683168at2759"/>
<sequence>MMLSSCRVFLILTVSVGLLVLQSDLVDGSMSADLALRQGRKAGAALVRPHNNSQRMLQVDDATMQGIDARKKSGQVNKRFDPNQSSERRVRRGSDPIHNRS</sequence>
<dbReference type="InterPro" id="IPR038821">
    <property type="entry name" value="CLE45-like"/>
</dbReference>
<dbReference type="PANTHER" id="PTHR36726:SF4">
    <property type="entry name" value="CLAVATA3_ESR (CLE)-RELATED PROTEIN 45"/>
    <property type="match status" value="1"/>
</dbReference>
<evidence type="ECO:0000256" key="2">
    <source>
        <dbReference type="SAM" id="SignalP"/>
    </source>
</evidence>
<name>A0A9Q0G1I4_9ROSI</name>
<feature type="region of interest" description="Disordered" evidence="1">
    <location>
        <begin position="68"/>
        <end position="101"/>
    </location>
</feature>
<dbReference type="PANTHER" id="PTHR36726">
    <property type="entry name" value="CLAVATA3/ESR (CLE)-RELATED PROTEIN 45"/>
    <property type="match status" value="1"/>
</dbReference>
<dbReference type="EMBL" id="JAKUCV010003002">
    <property type="protein sequence ID" value="KAJ4840639.1"/>
    <property type="molecule type" value="Genomic_DNA"/>
</dbReference>
<accession>A0A9Q0G1I4</accession>
<protein>
    <submittedName>
        <fullName evidence="3">Uncharacterized protein</fullName>
    </submittedName>
</protein>
<proteinExistence type="predicted"/>
<feature type="compositionally biased region" description="Basic and acidic residues" evidence="1">
    <location>
        <begin position="78"/>
        <end position="101"/>
    </location>
</feature>
<gene>
    <name evidence="3" type="ORF">Tsubulata_034192</name>
</gene>
<dbReference type="Proteomes" id="UP001141552">
    <property type="component" value="Unassembled WGS sequence"/>
</dbReference>
<evidence type="ECO:0000313" key="3">
    <source>
        <dbReference type="EMBL" id="KAJ4840639.1"/>
    </source>
</evidence>
<dbReference type="AlphaFoldDB" id="A0A9Q0G1I4"/>
<feature type="chain" id="PRO_5040431885" evidence="2">
    <location>
        <begin position="29"/>
        <end position="101"/>
    </location>
</feature>
<reference evidence="3" key="1">
    <citation type="submission" date="2022-02" db="EMBL/GenBank/DDBJ databases">
        <authorList>
            <person name="Henning P.M."/>
            <person name="McCubbin A.G."/>
            <person name="Shore J.S."/>
        </authorList>
    </citation>
    <scope>NUCLEOTIDE SEQUENCE</scope>
    <source>
        <strain evidence="3">F60SS</strain>
        <tissue evidence="3">Leaves</tissue>
    </source>
</reference>
<comment type="caution">
    <text evidence="3">The sequence shown here is derived from an EMBL/GenBank/DDBJ whole genome shotgun (WGS) entry which is preliminary data.</text>
</comment>
<reference evidence="3" key="2">
    <citation type="journal article" date="2023" name="Plants (Basel)">
        <title>Annotation of the Turnera subulata (Passifloraceae) Draft Genome Reveals the S-Locus Evolved after the Divergence of Turneroideae from Passifloroideae in a Stepwise Manner.</title>
        <authorList>
            <person name="Henning P.M."/>
            <person name="Roalson E.H."/>
            <person name="Mir W."/>
            <person name="McCubbin A.G."/>
            <person name="Shore J.S."/>
        </authorList>
    </citation>
    <scope>NUCLEOTIDE SEQUENCE</scope>
    <source>
        <strain evidence="3">F60SS</strain>
    </source>
</reference>
<feature type="signal peptide" evidence="2">
    <location>
        <begin position="1"/>
        <end position="28"/>
    </location>
</feature>
<evidence type="ECO:0000313" key="4">
    <source>
        <dbReference type="Proteomes" id="UP001141552"/>
    </source>
</evidence>
<organism evidence="3 4">
    <name type="scientific">Turnera subulata</name>
    <dbReference type="NCBI Taxonomy" id="218843"/>
    <lineage>
        <taxon>Eukaryota</taxon>
        <taxon>Viridiplantae</taxon>
        <taxon>Streptophyta</taxon>
        <taxon>Embryophyta</taxon>
        <taxon>Tracheophyta</taxon>
        <taxon>Spermatophyta</taxon>
        <taxon>Magnoliopsida</taxon>
        <taxon>eudicotyledons</taxon>
        <taxon>Gunneridae</taxon>
        <taxon>Pentapetalae</taxon>
        <taxon>rosids</taxon>
        <taxon>fabids</taxon>
        <taxon>Malpighiales</taxon>
        <taxon>Passifloraceae</taxon>
        <taxon>Turnera</taxon>
    </lineage>
</organism>